<dbReference type="Proteomes" id="UP000194440">
    <property type="component" value="Chromosome"/>
</dbReference>
<dbReference type="Pfam" id="PF02954">
    <property type="entry name" value="HTH_8"/>
    <property type="match status" value="1"/>
</dbReference>
<accession>A0A240TQI9</accession>
<evidence type="ECO:0000313" key="1">
    <source>
        <dbReference type="EMBL" id="ART58694.1"/>
    </source>
</evidence>
<sequence>MPVRKILCLSLGAEGKIVEGHLRRAGWDVACCSDVSAAHSLLAQRKFSVALVVADAAQRLDEAGVAAMEACVHASLRTEWVALCEQAVLESHVFRALILNCFFDYQVLPLEWPDLDRMIEHAAQRAMLRHGVADTSPEADTLGMVGQARSMVQLRKDIRKVAGAFAPVLIHGESGSGKELAAHAIHACSPRKSGPWVEVNCGAIAPSLIQSELFGYVKGAFTGASADRRGLIEAADGGTIFLDEIGDLPLELQANLLRFLQEKTIQRVGAVRSTAVDVRVVAASHVNLAEAVARGRFREDLFYRLNVLTIEVPPLRQRMDDVPLLAKHFLKVCAADRPRRVEGFDRQALAAMAAYSWPGNVRELYNCVQRAVVMTDQRYISARDLGLAPADVVASTDLDAARTLAEREAIARALTLMGNNVTRAARELGVSRMTLYRLMDKHRISAEAS</sequence>
<dbReference type="RefSeq" id="WP_086911946.1">
    <property type="nucleotide sequence ID" value="NZ_CP021359.1"/>
</dbReference>
<dbReference type="GO" id="GO:0043565">
    <property type="term" value="F:sequence-specific DNA binding"/>
    <property type="evidence" value="ECO:0007669"/>
    <property type="project" value="InterPro"/>
</dbReference>
<dbReference type="KEGG" id="acip:CBP36_07355"/>
<dbReference type="OrthoDB" id="9761705at2"/>
<dbReference type="GO" id="GO:0005524">
    <property type="term" value="F:ATP binding"/>
    <property type="evidence" value="ECO:0007669"/>
    <property type="project" value="InterPro"/>
</dbReference>
<dbReference type="Pfam" id="PF20161">
    <property type="entry name" value="VpsR"/>
    <property type="match status" value="1"/>
</dbReference>
<dbReference type="Pfam" id="PF00158">
    <property type="entry name" value="Sigma54_activat"/>
    <property type="match status" value="1"/>
</dbReference>
<dbReference type="AlphaFoldDB" id="A0A240TQI9"/>
<dbReference type="SUPFAM" id="SSF52540">
    <property type="entry name" value="P-loop containing nucleoside triphosphate hydrolases"/>
    <property type="match status" value="1"/>
</dbReference>
<dbReference type="InterPro" id="IPR025943">
    <property type="entry name" value="Sigma_54_int_dom_ATP-bd_2"/>
</dbReference>
<dbReference type="PROSITE" id="PS50045">
    <property type="entry name" value="SIGMA54_INTERACT_4"/>
    <property type="match status" value="1"/>
</dbReference>
<dbReference type="FunFam" id="3.40.50.300:FF:000006">
    <property type="entry name" value="DNA-binding transcriptional regulator NtrC"/>
    <property type="match status" value="1"/>
</dbReference>
<dbReference type="KEGG" id="acid:CBP33_06785"/>
<reference evidence="1" key="1">
    <citation type="submission" date="2017-05" db="EMBL/GenBank/DDBJ databases">
        <title>Polyphasic characterization of four soil-derived phenanthrene-degrading Acidovorax strains and proposal of Acidovorax phenanthrenivorans sp. nov.</title>
        <authorList>
            <person name="Singleton D."/>
            <person name="Lee J."/>
            <person name="Dickey A.N."/>
            <person name="Stroud A."/>
            <person name="Scholl E.H."/>
            <person name="Wright F.A."/>
            <person name="Aitken M.D."/>
        </authorList>
    </citation>
    <scope>NUCLEOTIDE SEQUENCE</scope>
    <source>
        <strain evidence="1">P4</strain>
    </source>
</reference>
<proteinExistence type="predicted"/>
<dbReference type="PROSITE" id="PS00676">
    <property type="entry name" value="SIGMA54_INTERACT_2"/>
    <property type="match status" value="1"/>
</dbReference>
<accession>A0A240UB23</accession>
<dbReference type="Pfam" id="PF25601">
    <property type="entry name" value="AAA_lid_14"/>
    <property type="match status" value="1"/>
</dbReference>
<dbReference type="PANTHER" id="PTHR32071">
    <property type="entry name" value="TRANSCRIPTIONAL REGULATORY PROTEIN"/>
    <property type="match status" value="1"/>
</dbReference>
<dbReference type="SUPFAM" id="SSF46689">
    <property type="entry name" value="Homeodomain-like"/>
    <property type="match status" value="1"/>
</dbReference>
<protein>
    <submittedName>
        <fullName evidence="1">Uncharacterized protein</fullName>
    </submittedName>
</protein>
<organism evidence="1 2">
    <name type="scientific">Acidovorax carolinensis</name>
    <dbReference type="NCBI Taxonomy" id="553814"/>
    <lineage>
        <taxon>Bacteria</taxon>
        <taxon>Pseudomonadati</taxon>
        <taxon>Pseudomonadota</taxon>
        <taxon>Betaproteobacteria</taxon>
        <taxon>Burkholderiales</taxon>
        <taxon>Comamonadaceae</taxon>
        <taxon>Acidovorax</taxon>
    </lineage>
</organism>
<dbReference type="CDD" id="cd00009">
    <property type="entry name" value="AAA"/>
    <property type="match status" value="1"/>
</dbReference>
<dbReference type="GO" id="GO:0006355">
    <property type="term" value="P:regulation of DNA-templated transcription"/>
    <property type="evidence" value="ECO:0007669"/>
    <property type="project" value="InterPro"/>
</dbReference>
<dbReference type="InterPro" id="IPR058031">
    <property type="entry name" value="AAA_lid_NorR"/>
</dbReference>
<gene>
    <name evidence="1" type="ORF">CBP36_07355</name>
</gene>
<dbReference type="KEGG" id="acis:CBP35_11580"/>
<dbReference type="InterPro" id="IPR002197">
    <property type="entry name" value="HTH_Fis"/>
</dbReference>
<dbReference type="InterPro" id="IPR011006">
    <property type="entry name" value="CheY-like_superfamily"/>
</dbReference>
<dbReference type="InterPro" id="IPR003593">
    <property type="entry name" value="AAA+_ATPase"/>
</dbReference>
<dbReference type="InterPro" id="IPR027417">
    <property type="entry name" value="P-loop_NTPase"/>
</dbReference>
<dbReference type="PANTHER" id="PTHR32071:SF120">
    <property type="entry name" value="TRANSCRIPTIONAL REGULATOR-RELATED"/>
    <property type="match status" value="1"/>
</dbReference>
<dbReference type="Gene3D" id="3.40.50.300">
    <property type="entry name" value="P-loop containing nucleotide triphosphate hydrolases"/>
    <property type="match status" value="1"/>
</dbReference>
<dbReference type="Gene3D" id="1.10.8.60">
    <property type="match status" value="1"/>
</dbReference>
<dbReference type="PRINTS" id="PR01590">
    <property type="entry name" value="HTHFIS"/>
</dbReference>
<evidence type="ECO:0000313" key="2">
    <source>
        <dbReference type="Proteomes" id="UP000194440"/>
    </source>
</evidence>
<dbReference type="SMART" id="SM00382">
    <property type="entry name" value="AAA"/>
    <property type="match status" value="1"/>
</dbReference>
<dbReference type="Gene3D" id="1.10.10.60">
    <property type="entry name" value="Homeodomain-like"/>
    <property type="match status" value="1"/>
</dbReference>
<dbReference type="PROSITE" id="PS00688">
    <property type="entry name" value="SIGMA54_INTERACT_3"/>
    <property type="match status" value="1"/>
</dbReference>
<keyword evidence="2" id="KW-1185">Reference proteome</keyword>
<dbReference type="SUPFAM" id="SSF52172">
    <property type="entry name" value="CheY-like"/>
    <property type="match status" value="1"/>
</dbReference>
<dbReference type="EMBL" id="CP021366">
    <property type="protein sequence ID" value="ART58694.1"/>
    <property type="molecule type" value="Genomic_DNA"/>
</dbReference>
<dbReference type="InterPro" id="IPR045343">
    <property type="entry name" value="VpsR"/>
</dbReference>
<dbReference type="InterPro" id="IPR025944">
    <property type="entry name" value="Sigma_54_int_dom_CS"/>
</dbReference>
<dbReference type="InterPro" id="IPR009057">
    <property type="entry name" value="Homeodomain-like_sf"/>
</dbReference>
<name>A0A240TQI9_9BURK</name>
<dbReference type="InterPro" id="IPR002078">
    <property type="entry name" value="Sigma_54_int"/>
</dbReference>